<keyword evidence="3" id="KW-1185">Reference proteome</keyword>
<evidence type="ECO:0000313" key="3">
    <source>
        <dbReference type="Proteomes" id="UP000031967"/>
    </source>
</evidence>
<dbReference type="CDD" id="cd00448">
    <property type="entry name" value="YjgF_YER057c_UK114_family"/>
    <property type="match status" value="1"/>
</dbReference>
<dbReference type="InterPro" id="IPR035959">
    <property type="entry name" value="RutC-like_sf"/>
</dbReference>
<dbReference type="InterPro" id="IPR006056">
    <property type="entry name" value="RidA"/>
</dbReference>
<sequence length="124" mass="13646">MKQIVLTDKAPKVIGPYSQAVGAGGFLFISGQLPIDPGSGKLQAGISEQTRQSLDNIQSILQENNMQMSDIVKTVIYIKDMNDFQAVNAVYEQYFINNYPARACVEVARLPMDALVEIEAIAHK</sequence>
<dbReference type="InterPro" id="IPR019897">
    <property type="entry name" value="RidA_CS"/>
</dbReference>
<dbReference type="Proteomes" id="UP000031967">
    <property type="component" value="Unassembled WGS sequence"/>
</dbReference>
<gene>
    <name evidence="2" type="ORF">SD70_01720</name>
</gene>
<protein>
    <recommendedName>
        <fullName evidence="4">Reactive intermediate/imine deaminase</fullName>
    </recommendedName>
</protein>
<reference evidence="2 3" key="1">
    <citation type="submission" date="2014-12" db="EMBL/GenBank/DDBJ databases">
        <title>Draft genome sequence of Paenibacillus kamchatkensis strain B-2647.</title>
        <authorList>
            <person name="Karlyshev A.V."/>
            <person name="Kudryashova E.B."/>
        </authorList>
    </citation>
    <scope>NUCLEOTIDE SEQUENCE [LARGE SCALE GENOMIC DNA]</scope>
    <source>
        <strain evidence="2 3">VKM B-2647</strain>
    </source>
</reference>
<dbReference type="InterPro" id="IPR006175">
    <property type="entry name" value="YjgF/YER057c/UK114"/>
</dbReference>
<proteinExistence type="inferred from homology"/>
<comment type="similarity">
    <text evidence="1">Belongs to the RutC family.</text>
</comment>
<dbReference type="RefSeq" id="WP_041045031.1">
    <property type="nucleotide sequence ID" value="NZ_JXAK01000002.1"/>
</dbReference>
<dbReference type="Gene3D" id="3.30.1330.40">
    <property type="entry name" value="RutC-like"/>
    <property type="match status" value="1"/>
</dbReference>
<dbReference type="SUPFAM" id="SSF55298">
    <property type="entry name" value="YjgF-like"/>
    <property type="match status" value="1"/>
</dbReference>
<dbReference type="Pfam" id="PF01042">
    <property type="entry name" value="Ribonuc_L-PSP"/>
    <property type="match status" value="1"/>
</dbReference>
<comment type="caution">
    <text evidence="2">The sequence shown here is derived from an EMBL/GenBank/DDBJ whole genome shotgun (WGS) entry which is preliminary data.</text>
</comment>
<dbReference type="PANTHER" id="PTHR11803:SF39">
    <property type="entry name" value="2-IMINOBUTANOATE_2-IMINOPROPANOATE DEAMINASE"/>
    <property type="match status" value="1"/>
</dbReference>
<accession>A0ABR5AMN4</accession>
<dbReference type="EMBL" id="JXAK01000002">
    <property type="protein sequence ID" value="KIL42274.1"/>
    <property type="molecule type" value="Genomic_DNA"/>
</dbReference>
<dbReference type="NCBIfam" id="TIGR00004">
    <property type="entry name" value="Rid family detoxifying hydrolase"/>
    <property type="match status" value="1"/>
</dbReference>
<evidence type="ECO:0000256" key="1">
    <source>
        <dbReference type="ARBA" id="ARBA00010552"/>
    </source>
</evidence>
<organism evidence="2 3">
    <name type="scientific">Gordoniibacillus kamchatkensis</name>
    <dbReference type="NCBI Taxonomy" id="1590651"/>
    <lineage>
        <taxon>Bacteria</taxon>
        <taxon>Bacillati</taxon>
        <taxon>Bacillota</taxon>
        <taxon>Bacilli</taxon>
        <taxon>Bacillales</taxon>
        <taxon>Paenibacillaceae</taxon>
        <taxon>Gordoniibacillus</taxon>
    </lineage>
</organism>
<evidence type="ECO:0008006" key="4">
    <source>
        <dbReference type="Google" id="ProtNLM"/>
    </source>
</evidence>
<evidence type="ECO:0000313" key="2">
    <source>
        <dbReference type="EMBL" id="KIL42274.1"/>
    </source>
</evidence>
<dbReference type="PANTHER" id="PTHR11803">
    <property type="entry name" value="2-IMINOBUTANOATE/2-IMINOPROPANOATE DEAMINASE RIDA"/>
    <property type="match status" value="1"/>
</dbReference>
<name>A0ABR5AMN4_9BACL</name>
<dbReference type="PROSITE" id="PS01094">
    <property type="entry name" value="UPF0076"/>
    <property type="match status" value="1"/>
</dbReference>